<feature type="signal peptide" evidence="1">
    <location>
        <begin position="1"/>
        <end position="28"/>
    </location>
</feature>
<feature type="chain" id="PRO_5025603271" description="Porin family protein" evidence="1">
    <location>
        <begin position="29"/>
        <end position="297"/>
    </location>
</feature>
<name>A0A6B3NKS2_9CYAN</name>
<evidence type="ECO:0000313" key="2">
    <source>
        <dbReference type="EMBL" id="NER31042.1"/>
    </source>
</evidence>
<dbReference type="SUPFAM" id="SSF56925">
    <property type="entry name" value="OMPA-like"/>
    <property type="match status" value="1"/>
</dbReference>
<accession>A0A6B3NKS2</accession>
<organism evidence="2">
    <name type="scientific">Symploca sp. SIO1C4</name>
    <dbReference type="NCBI Taxonomy" id="2607765"/>
    <lineage>
        <taxon>Bacteria</taxon>
        <taxon>Bacillati</taxon>
        <taxon>Cyanobacteriota</taxon>
        <taxon>Cyanophyceae</taxon>
        <taxon>Coleofasciculales</taxon>
        <taxon>Coleofasciculaceae</taxon>
        <taxon>Symploca</taxon>
    </lineage>
</organism>
<gene>
    <name evidence="2" type="ORF">F6J89_26340</name>
</gene>
<sequence length="297" mass="30992">MKKILAQPIYLVSLAALTIVSSPLSAPAETIRANSSTGDLKAAKAQSPVAATAETIIFFSEPLVSQPNVGQTPEEKLSSANWQPLEAQTTSSPANFEFQPLAQIGNDQKTVGTNDNVITAEPNLGNLETSAAALLVPPQESSGQANNAIAQRDFEIGRPTRGGSSYVGIGINLGLTDEGTALGDIAFVVNSKLGLTKNISFRPAAVIADNAVFLLPVTYDFAIEPVDPFEPVRIAPFVGAGIGFATDSDNSVGFVLTGGVDWPFARQFVANASVNVGFFDDTDLGIILGVGYSFPGF</sequence>
<evidence type="ECO:0000256" key="1">
    <source>
        <dbReference type="SAM" id="SignalP"/>
    </source>
</evidence>
<protein>
    <recommendedName>
        <fullName evidence="3">Porin family protein</fullName>
    </recommendedName>
</protein>
<comment type="caution">
    <text evidence="2">The sequence shown here is derived from an EMBL/GenBank/DDBJ whole genome shotgun (WGS) entry which is preliminary data.</text>
</comment>
<dbReference type="InterPro" id="IPR011250">
    <property type="entry name" value="OMP/PagP_B-barrel"/>
</dbReference>
<dbReference type="Gene3D" id="2.40.160.20">
    <property type="match status" value="1"/>
</dbReference>
<evidence type="ECO:0008006" key="3">
    <source>
        <dbReference type="Google" id="ProtNLM"/>
    </source>
</evidence>
<keyword evidence="1" id="KW-0732">Signal</keyword>
<reference evidence="2" key="1">
    <citation type="submission" date="2019-11" db="EMBL/GenBank/DDBJ databases">
        <title>Genomic insights into an expanded diversity of filamentous marine cyanobacteria reveals the extraordinary biosynthetic potential of Moorea and Okeania.</title>
        <authorList>
            <person name="Ferreira Leao T."/>
            <person name="Wang M."/>
            <person name="Moss N."/>
            <person name="Da Silva R."/>
            <person name="Sanders J."/>
            <person name="Nurk S."/>
            <person name="Gurevich A."/>
            <person name="Humphrey G."/>
            <person name="Reher R."/>
            <person name="Zhu Q."/>
            <person name="Belda-Ferre P."/>
            <person name="Glukhov E."/>
            <person name="Rex R."/>
            <person name="Dorrestein P.C."/>
            <person name="Knight R."/>
            <person name="Pevzner P."/>
            <person name="Gerwick W.H."/>
            <person name="Gerwick L."/>
        </authorList>
    </citation>
    <scope>NUCLEOTIDE SEQUENCE</scope>
    <source>
        <strain evidence="2">SIO1C4</strain>
    </source>
</reference>
<dbReference type="EMBL" id="JAAHFQ010000706">
    <property type="protein sequence ID" value="NER31042.1"/>
    <property type="molecule type" value="Genomic_DNA"/>
</dbReference>
<dbReference type="AlphaFoldDB" id="A0A6B3NKS2"/>
<proteinExistence type="predicted"/>